<reference evidence="2" key="1">
    <citation type="journal article" date="2011" name="Plant Physiol.">
        <title>Comprehensive sequence analysis of 24,783 barley full-length cDNAs derived from 12 clone libraries.</title>
        <authorList>
            <person name="Matsumoto T."/>
            <person name="Tanaka T."/>
            <person name="Sakai H."/>
            <person name="Amano N."/>
            <person name="Kanamori H."/>
            <person name="Kurita K."/>
            <person name="Kikuta A."/>
            <person name="Kamiya K."/>
            <person name="Yamamoto M."/>
            <person name="Ikawa H."/>
            <person name="Fujii N."/>
            <person name="Hori K."/>
            <person name="Itoh T."/>
            <person name="Sato K."/>
        </authorList>
    </citation>
    <scope>NUCLEOTIDE SEQUENCE</scope>
    <source>
        <tissue evidence="2">Shoot and root</tissue>
    </source>
</reference>
<protein>
    <submittedName>
        <fullName evidence="2">Predicted protein</fullName>
    </submittedName>
</protein>
<proteinExistence type="evidence at transcript level"/>
<sequence length="123" mass="12274">MIHRWPCSREGREAAAGHARAGGERSPPSGRPVAPAVEEVVGPNEVDFVVSDDTFAFGSSTGGAAVALPQASDGVVDWSRPNAPTVEEAVGPNEIDFVAGDDTFAFGSGAGGAAVALAQAAGL</sequence>
<feature type="region of interest" description="Disordered" evidence="1">
    <location>
        <begin position="1"/>
        <end position="35"/>
    </location>
</feature>
<evidence type="ECO:0000313" key="2">
    <source>
        <dbReference type="EMBL" id="BAJ94707.1"/>
    </source>
</evidence>
<organism evidence="2">
    <name type="scientific">Hordeum vulgare subsp. vulgare</name>
    <name type="common">Domesticated barley</name>
    <dbReference type="NCBI Taxonomy" id="112509"/>
    <lineage>
        <taxon>Eukaryota</taxon>
        <taxon>Viridiplantae</taxon>
        <taxon>Streptophyta</taxon>
        <taxon>Embryophyta</taxon>
        <taxon>Tracheophyta</taxon>
        <taxon>Spermatophyta</taxon>
        <taxon>Magnoliopsida</taxon>
        <taxon>Liliopsida</taxon>
        <taxon>Poales</taxon>
        <taxon>Poaceae</taxon>
        <taxon>BOP clade</taxon>
        <taxon>Pooideae</taxon>
        <taxon>Triticodae</taxon>
        <taxon>Triticeae</taxon>
        <taxon>Hordeinae</taxon>
        <taxon>Hordeum</taxon>
    </lineage>
</organism>
<dbReference type="AlphaFoldDB" id="F2DHY6"/>
<accession>F2DHY6</accession>
<dbReference type="EMBL" id="AK363504">
    <property type="protein sequence ID" value="BAJ94707.1"/>
    <property type="molecule type" value="mRNA"/>
</dbReference>
<name>F2DHY6_HORVV</name>
<evidence type="ECO:0000256" key="1">
    <source>
        <dbReference type="SAM" id="MobiDB-lite"/>
    </source>
</evidence>